<dbReference type="InterPro" id="IPR015943">
    <property type="entry name" value="WD40/YVTN_repeat-like_dom_sf"/>
</dbReference>
<comment type="similarity">
    <text evidence="1">Belongs to the cycloisomerase 2 family.</text>
</comment>
<dbReference type="PANTHER" id="PTHR30344:SF1">
    <property type="entry name" value="6-PHOSPHOGLUCONOLACTONASE"/>
    <property type="match status" value="1"/>
</dbReference>
<name>A0AAJ0CPC0_9HYPO</name>
<dbReference type="InterPro" id="IPR011048">
    <property type="entry name" value="Haem_d1_sf"/>
</dbReference>
<organism evidence="2 3">
    <name type="scientific">Conoideocrella luteorostrata</name>
    <dbReference type="NCBI Taxonomy" id="1105319"/>
    <lineage>
        <taxon>Eukaryota</taxon>
        <taxon>Fungi</taxon>
        <taxon>Dikarya</taxon>
        <taxon>Ascomycota</taxon>
        <taxon>Pezizomycotina</taxon>
        <taxon>Sordariomycetes</taxon>
        <taxon>Hypocreomycetidae</taxon>
        <taxon>Hypocreales</taxon>
        <taxon>Clavicipitaceae</taxon>
        <taxon>Conoideocrella</taxon>
    </lineage>
</organism>
<accession>A0AAJ0CPC0</accession>
<evidence type="ECO:0000313" key="2">
    <source>
        <dbReference type="EMBL" id="KAK2595324.1"/>
    </source>
</evidence>
<dbReference type="Proteomes" id="UP001251528">
    <property type="component" value="Unassembled WGS sequence"/>
</dbReference>
<sequence length="278" mass="30060">MGDEKMRLGCGSGAFTTWDVSGPSHLSLVQTETYHLRHPGPISDRQEASHPHETFLDPTGNYIVVPDLGADKIYVYAIIEPANLKLKALSPINVKPGSGPRHVNFAVRNGKTFMYLVTELANTIVGYDVTYPSGSINFKELFTIGTHGAGKPVPEKAAAAEVAVSPDSEFLIVSSRNETAMSIPNFDIKNSTRIPSDTLINFSIDAQTGNLTPIQEVPCGGRYPRQFSINKVGTLVAVGQQNDGRVVLIKRDPWSGKLGEFVGYANVAGQITSVIFNE</sequence>
<dbReference type="GO" id="GO:0017057">
    <property type="term" value="F:6-phosphogluconolactonase activity"/>
    <property type="evidence" value="ECO:0007669"/>
    <property type="project" value="TreeGrafter"/>
</dbReference>
<keyword evidence="3" id="KW-1185">Reference proteome</keyword>
<dbReference type="PANTHER" id="PTHR30344">
    <property type="entry name" value="6-PHOSPHOGLUCONOLACTONASE-RELATED"/>
    <property type="match status" value="1"/>
</dbReference>
<proteinExistence type="inferred from homology"/>
<reference evidence="2" key="1">
    <citation type="submission" date="2023-06" db="EMBL/GenBank/DDBJ databases">
        <title>Conoideocrella luteorostrata (Hypocreales: Clavicipitaceae), a potential biocontrol fungus for elongate hemlock scale in United States Christmas tree production areas.</title>
        <authorList>
            <person name="Barrett H."/>
            <person name="Lovett B."/>
            <person name="Macias A.M."/>
            <person name="Stajich J.E."/>
            <person name="Kasson M.T."/>
        </authorList>
    </citation>
    <scope>NUCLEOTIDE SEQUENCE</scope>
    <source>
        <strain evidence="2">ARSEF 14590</strain>
    </source>
</reference>
<dbReference type="Gene3D" id="2.130.10.10">
    <property type="entry name" value="YVTN repeat-like/Quinoprotein amine dehydrogenase"/>
    <property type="match status" value="1"/>
</dbReference>
<gene>
    <name evidence="2" type="ORF">QQS21_006981</name>
</gene>
<dbReference type="AlphaFoldDB" id="A0AAJ0CPC0"/>
<dbReference type="EMBL" id="JASWJB010000136">
    <property type="protein sequence ID" value="KAK2595324.1"/>
    <property type="molecule type" value="Genomic_DNA"/>
</dbReference>
<comment type="caution">
    <text evidence="2">The sequence shown here is derived from an EMBL/GenBank/DDBJ whole genome shotgun (WGS) entry which is preliminary data.</text>
</comment>
<protein>
    <recommendedName>
        <fullName evidence="4">Isomerase YbhE</fullName>
    </recommendedName>
</protein>
<evidence type="ECO:0000313" key="3">
    <source>
        <dbReference type="Proteomes" id="UP001251528"/>
    </source>
</evidence>
<dbReference type="InterPro" id="IPR050282">
    <property type="entry name" value="Cycloisomerase_2"/>
</dbReference>
<dbReference type="InterPro" id="IPR019405">
    <property type="entry name" value="Lactonase_7-beta_prop"/>
</dbReference>
<dbReference type="SUPFAM" id="SSF51004">
    <property type="entry name" value="C-terminal (heme d1) domain of cytochrome cd1-nitrite reductase"/>
    <property type="match status" value="1"/>
</dbReference>
<evidence type="ECO:0008006" key="4">
    <source>
        <dbReference type="Google" id="ProtNLM"/>
    </source>
</evidence>
<dbReference type="Pfam" id="PF10282">
    <property type="entry name" value="Lactonase"/>
    <property type="match status" value="1"/>
</dbReference>
<evidence type="ECO:0000256" key="1">
    <source>
        <dbReference type="ARBA" id="ARBA00005564"/>
    </source>
</evidence>